<dbReference type="Pfam" id="PF13407">
    <property type="entry name" value="Peripla_BP_4"/>
    <property type="match status" value="1"/>
</dbReference>
<sequence length="319" mass="35040">MKKHTFILGNFLIALLFIGISYAYYHYQPAVQGQRKIGVTYMTMNNSFYSYLNSQIKKVTDEKGDVLLLRDPAMDSSKQAEQVNDFVDQQVDALIINPVNGGDNKRLQAAVRRAKKSGIKVVALDSQITDNLADTTVVSDNYHAGVLLGKHLMGSKSSATIYLLAHENTYSADERLQGFKDTLSGYKAYQIVGQANAQGQTELAMPLTEKALAKNPKINTIMAINDRSAIGALAALENLNLSKNTAVYSVDGSPDIKSLISKKDNNLVTVAQFPTQMANQSITAAYKLLDGKKVEKTITIPVKLVDKDNISHYNLTGWE</sequence>
<dbReference type="InterPro" id="IPR028082">
    <property type="entry name" value="Peripla_BP_I"/>
</dbReference>
<keyword evidence="4" id="KW-1133">Transmembrane helix</keyword>
<dbReference type="SUPFAM" id="SSF53822">
    <property type="entry name" value="Periplasmic binding protein-like I"/>
    <property type="match status" value="1"/>
</dbReference>
<feature type="transmembrane region" description="Helical" evidence="4">
    <location>
        <begin position="7"/>
        <end position="25"/>
    </location>
</feature>
<accession>A0ABV8D0W1</accession>
<evidence type="ECO:0000256" key="1">
    <source>
        <dbReference type="ARBA" id="ARBA00004196"/>
    </source>
</evidence>
<dbReference type="EMBL" id="JBHSAC010000024">
    <property type="protein sequence ID" value="MFC3931704.1"/>
    <property type="molecule type" value="Genomic_DNA"/>
</dbReference>
<gene>
    <name evidence="6" type="ORF">ACFOSE_02710</name>
</gene>
<keyword evidence="4" id="KW-0812">Transmembrane</keyword>
<organism evidence="6 7">
    <name type="scientific">Streptococcus dentapri</name>
    <dbReference type="NCBI Taxonomy" id="573564"/>
    <lineage>
        <taxon>Bacteria</taxon>
        <taxon>Bacillati</taxon>
        <taxon>Bacillota</taxon>
        <taxon>Bacilli</taxon>
        <taxon>Lactobacillales</taxon>
        <taxon>Streptococcaceae</taxon>
        <taxon>Streptococcus</taxon>
    </lineage>
</organism>
<dbReference type="InterPro" id="IPR025997">
    <property type="entry name" value="SBP_2_dom"/>
</dbReference>
<comment type="caution">
    <text evidence="6">The sequence shown here is derived from an EMBL/GenBank/DDBJ whole genome shotgun (WGS) entry which is preliminary data.</text>
</comment>
<dbReference type="RefSeq" id="WP_380430190.1">
    <property type="nucleotide sequence ID" value="NZ_JBHSAC010000024.1"/>
</dbReference>
<reference evidence="7" key="1">
    <citation type="journal article" date="2019" name="Int. J. Syst. Evol. Microbiol.">
        <title>The Global Catalogue of Microorganisms (GCM) 10K type strain sequencing project: providing services to taxonomists for standard genome sequencing and annotation.</title>
        <authorList>
            <consortium name="The Broad Institute Genomics Platform"/>
            <consortium name="The Broad Institute Genome Sequencing Center for Infectious Disease"/>
            <person name="Wu L."/>
            <person name="Ma J."/>
        </authorList>
    </citation>
    <scope>NUCLEOTIDE SEQUENCE [LARGE SCALE GENOMIC DNA]</scope>
    <source>
        <strain evidence="7">CCUG 58728</strain>
    </source>
</reference>
<evidence type="ECO:0000313" key="6">
    <source>
        <dbReference type="EMBL" id="MFC3931704.1"/>
    </source>
</evidence>
<keyword evidence="7" id="KW-1185">Reference proteome</keyword>
<protein>
    <submittedName>
        <fullName evidence="6">Substrate-binding domain-containing protein</fullName>
    </submittedName>
</protein>
<proteinExistence type="inferred from homology"/>
<feature type="domain" description="Periplasmic binding protein" evidence="5">
    <location>
        <begin position="37"/>
        <end position="293"/>
    </location>
</feature>
<evidence type="ECO:0000256" key="4">
    <source>
        <dbReference type="SAM" id="Phobius"/>
    </source>
</evidence>
<comment type="subcellular location">
    <subcellularLocation>
        <location evidence="1">Cell envelope</location>
    </subcellularLocation>
</comment>
<keyword evidence="4" id="KW-0472">Membrane</keyword>
<name>A0ABV8D0W1_9STRE</name>
<evidence type="ECO:0000259" key="5">
    <source>
        <dbReference type="Pfam" id="PF13407"/>
    </source>
</evidence>
<evidence type="ECO:0000256" key="2">
    <source>
        <dbReference type="ARBA" id="ARBA00007639"/>
    </source>
</evidence>
<evidence type="ECO:0000313" key="7">
    <source>
        <dbReference type="Proteomes" id="UP001595901"/>
    </source>
</evidence>
<keyword evidence="3" id="KW-0732">Signal</keyword>
<dbReference type="PANTHER" id="PTHR46847">
    <property type="entry name" value="D-ALLOSE-BINDING PERIPLASMIC PROTEIN-RELATED"/>
    <property type="match status" value="1"/>
</dbReference>
<dbReference type="Gene3D" id="3.40.50.2300">
    <property type="match status" value="2"/>
</dbReference>
<dbReference type="PANTHER" id="PTHR46847:SF1">
    <property type="entry name" value="D-ALLOSE-BINDING PERIPLASMIC PROTEIN-RELATED"/>
    <property type="match status" value="1"/>
</dbReference>
<dbReference type="Proteomes" id="UP001595901">
    <property type="component" value="Unassembled WGS sequence"/>
</dbReference>
<comment type="similarity">
    <text evidence="2">Belongs to the bacterial solute-binding protein 2 family.</text>
</comment>
<evidence type="ECO:0000256" key="3">
    <source>
        <dbReference type="ARBA" id="ARBA00022729"/>
    </source>
</evidence>